<dbReference type="Proteomes" id="UP000189933">
    <property type="component" value="Unassembled WGS sequence"/>
</dbReference>
<evidence type="ECO:0000313" key="1">
    <source>
        <dbReference type="EMBL" id="SJZ65528.1"/>
    </source>
</evidence>
<proteinExistence type="predicted"/>
<dbReference type="EMBL" id="FUXM01000004">
    <property type="protein sequence ID" value="SJZ65528.1"/>
    <property type="molecule type" value="Genomic_DNA"/>
</dbReference>
<gene>
    <name evidence="1" type="ORF">SAMN02745885_00546</name>
</gene>
<accession>A0A1T4MFG5</accession>
<reference evidence="2" key="1">
    <citation type="submission" date="2017-02" db="EMBL/GenBank/DDBJ databases">
        <authorList>
            <person name="Varghese N."/>
            <person name="Submissions S."/>
        </authorList>
    </citation>
    <scope>NUCLEOTIDE SEQUENCE [LARGE SCALE GENOMIC DNA]</scope>
    <source>
        <strain evidence="2">DSM 16521</strain>
    </source>
</reference>
<sequence>MLLPEMRELVIHEQAGKPPWKRLEEADREKIRGLLQQAWQEGKGIRIIYYWQGQAKELLFSSFRLQGGVLEGVTPQSRIRRLRERYIIEVQLVDWEW</sequence>
<protein>
    <submittedName>
        <fullName evidence="1">Uncharacterized protein</fullName>
    </submittedName>
</protein>
<evidence type="ECO:0000313" key="2">
    <source>
        <dbReference type="Proteomes" id="UP000189933"/>
    </source>
</evidence>
<dbReference type="RefSeq" id="WP_078664683.1">
    <property type="nucleotide sequence ID" value="NZ_FUXM01000004.1"/>
</dbReference>
<name>A0A1T4MFG5_9FIRM</name>
<keyword evidence="2" id="KW-1185">Reference proteome</keyword>
<organism evidence="1 2">
    <name type="scientific">Carboxydocella sporoproducens DSM 16521</name>
    <dbReference type="NCBI Taxonomy" id="1121270"/>
    <lineage>
        <taxon>Bacteria</taxon>
        <taxon>Bacillati</taxon>
        <taxon>Bacillota</taxon>
        <taxon>Clostridia</taxon>
        <taxon>Eubacteriales</taxon>
        <taxon>Clostridiales Family XVI. Incertae Sedis</taxon>
        <taxon>Carboxydocella</taxon>
    </lineage>
</organism>
<dbReference type="AlphaFoldDB" id="A0A1T4MFG5"/>